<reference evidence="1 2" key="1">
    <citation type="journal article" date="2019" name="Nat. Ecol. Evol.">
        <title>Megaphylogeny resolves global patterns of mushroom evolution.</title>
        <authorList>
            <person name="Varga T."/>
            <person name="Krizsan K."/>
            <person name="Foldi C."/>
            <person name="Dima B."/>
            <person name="Sanchez-Garcia M."/>
            <person name="Sanchez-Ramirez S."/>
            <person name="Szollosi G.J."/>
            <person name="Szarkandi J.G."/>
            <person name="Papp V."/>
            <person name="Albert L."/>
            <person name="Andreopoulos W."/>
            <person name="Angelini C."/>
            <person name="Antonin V."/>
            <person name="Barry K.W."/>
            <person name="Bougher N.L."/>
            <person name="Buchanan P."/>
            <person name="Buyck B."/>
            <person name="Bense V."/>
            <person name="Catcheside P."/>
            <person name="Chovatia M."/>
            <person name="Cooper J."/>
            <person name="Damon W."/>
            <person name="Desjardin D."/>
            <person name="Finy P."/>
            <person name="Geml J."/>
            <person name="Haridas S."/>
            <person name="Hughes K."/>
            <person name="Justo A."/>
            <person name="Karasinski D."/>
            <person name="Kautmanova I."/>
            <person name="Kiss B."/>
            <person name="Kocsube S."/>
            <person name="Kotiranta H."/>
            <person name="LaButti K.M."/>
            <person name="Lechner B.E."/>
            <person name="Liimatainen K."/>
            <person name="Lipzen A."/>
            <person name="Lukacs Z."/>
            <person name="Mihaltcheva S."/>
            <person name="Morgado L.N."/>
            <person name="Niskanen T."/>
            <person name="Noordeloos M.E."/>
            <person name="Ohm R.A."/>
            <person name="Ortiz-Santana B."/>
            <person name="Ovrebo C."/>
            <person name="Racz N."/>
            <person name="Riley R."/>
            <person name="Savchenko A."/>
            <person name="Shiryaev A."/>
            <person name="Soop K."/>
            <person name="Spirin V."/>
            <person name="Szebenyi C."/>
            <person name="Tomsovsky M."/>
            <person name="Tulloss R.E."/>
            <person name="Uehling J."/>
            <person name="Grigoriev I.V."/>
            <person name="Vagvolgyi C."/>
            <person name="Papp T."/>
            <person name="Martin F.M."/>
            <person name="Miettinen O."/>
            <person name="Hibbett D.S."/>
            <person name="Nagy L.G."/>
        </authorList>
    </citation>
    <scope>NUCLEOTIDE SEQUENCE [LARGE SCALE GENOMIC DNA]</scope>
    <source>
        <strain evidence="1 2">NL-1719</strain>
    </source>
</reference>
<evidence type="ECO:0000313" key="1">
    <source>
        <dbReference type="EMBL" id="TFK69509.1"/>
    </source>
</evidence>
<organism evidence="1 2">
    <name type="scientific">Pluteus cervinus</name>
    <dbReference type="NCBI Taxonomy" id="181527"/>
    <lineage>
        <taxon>Eukaryota</taxon>
        <taxon>Fungi</taxon>
        <taxon>Dikarya</taxon>
        <taxon>Basidiomycota</taxon>
        <taxon>Agaricomycotina</taxon>
        <taxon>Agaricomycetes</taxon>
        <taxon>Agaricomycetidae</taxon>
        <taxon>Agaricales</taxon>
        <taxon>Pluteineae</taxon>
        <taxon>Pluteaceae</taxon>
        <taxon>Pluteus</taxon>
    </lineage>
</organism>
<sequence>MSKPLAQSSKEKGNAAFKAGDYPTAIGHYTAAILADPNDITFPLNRAAAYLKLGKYQDAERDCSTVLAKDSKNVKALFRRGQSRIGLEDYETGKRDLTQALTLEPDNDAVKGELARVDSLEKNSRKVLGTAAQPPKRRRVPIQIIEAPSSSAIVPKPAAQGSEDSLKPVSSRRLNTPKTTPDTTTPTAPEPPSQATPPPAPKSFVEAKQAREATKTTRVGGGIFRPSGQHTIFQTRDLPAKTAASETRPRNAPTKMTLFNFTRSWERATQQERWDLLLTLIPSSLPSMIQTSLEPTTLVGILETLHWALDNDPTSPQLVESFMLELTKVPRFKTVALFLSGTERQCVTKIWSKLEPEPVGDWKAIV</sequence>
<keyword evidence="2" id="KW-1185">Reference proteome</keyword>
<protein>
    <submittedName>
        <fullName evidence="1">TPR-like protein</fullName>
    </submittedName>
</protein>
<dbReference type="EMBL" id="ML208329">
    <property type="protein sequence ID" value="TFK69509.1"/>
    <property type="molecule type" value="Genomic_DNA"/>
</dbReference>
<dbReference type="Proteomes" id="UP000308600">
    <property type="component" value="Unassembled WGS sequence"/>
</dbReference>
<accession>A0ACD3AVY1</accession>
<proteinExistence type="predicted"/>
<gene>
    <name evidence="1" type="ORF">BDN72DRAFT_959481</name>
</gene>
<evidence type="ECO:0000313" key="2">
    <source>
        <dbReference type="Proteomes" id="UP000308600"/>
    </source>
</evidence>
<name>A0ACD3AVY1_9AGAR</name>